<proteinExistence type="predicted"/>
<dbReference type="EMBL" id="BMAT01003751">
    <property type="protein sequence ID" value="GFR61716.1"/>
    <property type="molecule type" value="Genomic_DNA"/>
</dbReference>
<reference evidence="2 3" key="1">
    <citation type="journal article" date="2021" name="Elife">
        <title>Chloroplast acquisition without the gene transfer in kleptoplastic sea slugs, Plakobranchus ocellatus.</title>
        <authorList>
            <person name="Maeda T."/>
            <person name="Takahashi S."/>
            <person name="Yoshida T."/>
            <person name="Shimamura S."/>
            <person name="Takaki Y."/>
            <person name="Nagai Y."/>
            <person name="Toyoda A."/>
            <person name="Suzuki Y."/>
            <person name="Arimoto A."/>
            <person name="Ishii H."/>
            <person name="Satoh N."/>
            <person name="Nishiyama T."/>
            <person name="Hasebe M."/>
            <person name="Maruyama T."/>
            <person name="Minagawa J."/>
            <person name="Obokata J."/>
            <person name="Shigenobu S."/>
        </authorList>
    </citation>
    <scope>NUCLEOTIDE SEQUENCE [LARGE SCALE GENOMIC DNA]</scope>
</reference>
<sequence length="98" mass="10789">MEVFPHGVPGYCDLGPVARCSPAPTPGASDMLHRVQAYRGNPVQQLGFCTASTTLLPPDRMRRRVEAADLHWPHLPPWLRNDPAKAPTNCKQKLPQPG</sequence>
<accession>A0AAV4ENB1</accession>
<comment type="caution">
    <text evidence="2">The sequence shown here is derived from an EMBL/GenBank/DDBJ whole genome shotgun (WGS) entry which is preliminary data.</text>
</comment>
<evidence type="ECO:0000313" key="3">
    <source>
        <dbReference type="Proteomes" id="UP000762676"/>
    </source>
</evidence>
<dbReference type="AlphaFoldDB" id="A0AAV4ENB1"/>
<keyword evidence="3" id="KW-1185">Reference proteome</keyword>
<evidence type="ECO:0000313" key="2">
    <source>
        <dbReference type="EMBL" id="GFR61716.1"/>
    </source>
</evidence>
<evidence type="ECO:0000256" key="1">
    <source>
        <dbReference type="SAM" id="MobiDB-lite"/>
    </source>
</evidence>
<name>A0AAV4ENB1_9GAST</name>
<protein>
    <submittedName>
        <fullName evidence="2">Uncharacterized protein</fullName>
    </submittedName>
</protein>
<feature type="region of interest" description="Disordered" evidence="1">
    <location>
        <begin position="74"/>
        <end position="98"/>
    </location>
</feature>
<dbReference type="Proteomes" id="UP000762676">
    <property type="component" value="Unassembled WGS sequence"/>
</dbReference>
<organism evidence="2 3">
    <name type="scientific">Elysia marginata</name>
    <dbReference type="NCBI Taxonomy" id="1093978"/>
    <lineage>
        <taxon>Eukaryota</taxon>
        <taxon>Metazoa</taxon>
        <taxon>Spiralia</taxon>
        <taxon>Lophotrochozoa</taxon>
        <taxon>Mollusca</taxon>
        <taxon>Gastropoda</taxon>
        <taxon>Heterobranchia</taxon>
        <taxon>Euthyneura</taxon>
        <taxon>Panpulmonata</taxon>
        <taxon>Sacoglossa</taxon>
        <taxon>Placobranchoidea</taxon>
        <taxon>Plakobranchidae</taxon>
        <taxon>Elysia</taxon>
    </lineage>
</organism>
<gene>
    <name evidence="2" type="ORF">ElyMa_001854700</name>
</gene>